<feature type="domain" description="SRP54-type proteins GTP-binding" evidence="13">
    <location>
        <begin position="493"/>
        <end position="506"/>
    </location>
</feature>
<evidence type="ECO:0000256" key="11">
    <source>
        <dbReference type="SAM" id="Coils"/>
    </source>
</evidence>
<comment type="subunit">
    <text evidence="10">Part of the signal recognition particle protein translocation system, which is composed of SRP and FtsY. SRP is a ribonucleoprotein composed of Ffh and a 4.5S RNA molecule.</text>
</comment>
<evidence type="ECO:0000256" key="10">
    <source>
        <dbReference type="HAMAP-Rule" id="MF_00920"/>
    </source>
</evidence>
<dbReference type="InterPro" id="IPR027417">
    <property type="entry name" value="P-loop_NTPase"/>
</dbReference>
<protein>
    <recommendedName>
        <fullName evidence="10">Signal recognition particle receptor FtsY</fullName>
        <shortName evidence="10">SRP receptor</shortName>
        <ecNumber evidence="10">3.6.5.4</ecNumber>
    </recommendedName>
</protein>
<evidence type="ECO:0000256" key="12">
    <source>
        <dbReference type="SAM" id="MobiDB-lite"/>
    </source>
</evidence>
<dbReference type="FunFam" id="1.20.120.140:FF:000002">
    <property type="entry name" value="Signal recognition particle receptor FtsY"/>
    <property type="match status" value="1"/>
</dbReference>
<evidence type="ECO:0000256" key="6">
    <source>
        <dbReference type="ARBA" id="ARBA00023136"/>
    </source>
</evidence>
<evidence type="ECO:0000256" key="3">
    <source>
        <dbReference type="ARBA" id="ARBA00022741"/>
    </source>
</evidence>
<dbReference type="SMART" id="SM00963">
    <property type="entry name" value="SRP54_N"/>
    <property type="match status" value="1"/>
</dbReference>
<comment type="catalytic activity">
    <reaction evidence="8 10">
        <text>GTP + H2O = GDP + phosphate + H(+)</text>
        <dbReference type="Rhea" id="RHEA:19669"/>
        <dbReference type="ChEBI" id="CHEBI:15377"/>
        <dbReference type="ChEBI" id="CHEBI:15378"/>
        <dbReference type="ChEBI" id="CHEBI:37565"/>
        <dbReference type="ChEBI" id="CHEBI:43474"/>
        <dbReference type="ChEBI" id="CHEBI:58189"/>
        <dbReference type="EC" id="3.6.5.4"/>
    </reaction>
</comment>
<dbReference type="InterPro" id="IPR036225">
    <property type="entry name" value="SRP/SRP_N"/>
</dbReference>
<dbReference type="PANTHER" id="PTHR43134">
    <property type="entry name" value="SIGNAL RECOGNITION PARTICLE RECEPTOR SUBUNIT ALPHA"/>
    <property type="match status" value="1"/>
</dbReference>
<keyword evidence="11" id="KW-0175">Coiled coil</keyword>
<dbReference type="SUPFAM" id="SSF52540">
    <property type="entry name" value="P-loop containing nucleoside triphosphate hydrolases"/>
    <property type="match status" value="1"/>
</dbReference>
<feature type="binding site" evidence="10">
    <location>
        <begin position="327"/>
        <end position="334"/>
    </location>
    <ligand>
        <name>GTP</name>
        <dbReference type="ChEBI" id="CHEBI:37565"/>
    </ligand>
</feature>
<dbReference type="Pfam" id="PF02881">
    <property type="entry name" value="SRP54_N"/>
    <property type="match status" value="1"/>
</dbReference>
<accession>A0AAX2J1M4</accession>
<dbReference type="SMART" id="SM00382">
    <property type="entry name" value="AAA"/>
    <property type="match status" value="1"/>
</dbReference>
<dbReference type="GO" id="GO:0003924">
    <property type="term" value="F:GTPase activity"/>
    <property type="evidence" value="ECO:0007669"/>
    <property type="project" value="UniProtKB-UniRule"/>
</dbReference>
<dbReference type="InterPro" id="IPR004390">
    <property type="entry name" value="SR_rcpt_FtsY"/>
</dbReference>
<keyword evidence="4 10" id="KW-0378">Hydrolase</keyword>
<evidence type="ECO:0000256" key="7">
    <source>
        <dbReference type="ARBA" id="ARBA00023170"/>
    </source>
</evidence>
<proteinExistence type="inferred from homology"/>
<evidence type="ECO:0000256" key="5">
    <source>
        <dbReference type="ARBA" id="ARBA00023134"/>
    </source>
</evidence>
<keyword evidence="2 10" id="KW-0963">Cytoplasm</keyword>
<dbReference type="GO" id="GO:0005886">
    <property type="term" value="C:plasma membrane"/>
    <property type="evidence" value="ECO:0007669"/>
    <property type="project" value="UniProtKB-SubCell"/>
</dbReference>
<feature type="binding site" evidence="10">
    <location>
        <begin position="408"/>
        <end position="412"/>
    </location>
    <ligand>
        <name>GTP</name>
        <dbReference type="ChEBI" id="CHEBI:37565"/>
    </ligand>
</feature>
<dbReference type="EMBL" id="LS483426">
    <property type="protein sequence ID" value="SQH24331.1"/>
    <property type="molecule type" value="Genomic_DNA"/>
</dbReference>
<dbReference type="GO" id="GO:0006614">
    <property type="term" value="P:SRP-dependent cotranslational protein targeting to membrane"/>
    <property type="evidence" value="ECO:0007669"/>
    <property type="project" value="InterPro"/>
</dbReference>
<name>A0AAX2J1M4_KINKI</name>
<organism evidence="14 15">
    <name type="scientific">Kingella kingae</name>
    <dbReference type="NCBI Taxonomy" id="504"/>
    <lineage>
        <taxon>Bacteria</taxon>
        <taxon>Pseudomonadati</taxon>
        <taxon>Pseudomonadota</taxon>
        <taxon>Betaproteobacteria</taxon>
        <taxon>Neisseriales</taxon>
        <taxon>Neisseriaceae</taxon>
        <taxon>Kingella</taxon>
    </lineage>
</organism>
<dbReference type="InterPro" id="IPR042101">
    <property type="entry name" value="SRP54_N_sf"/>
</dbReference>
<keyword evidence="6 10" id="KW-0472">Membrane</keyword>
<evidence type="ECO:0000313" key="15">
    <source>
        <dbReference type="Proteomes" id="UP000248598"/>
    </source>
</evidence>
<keyword evidence="1 10" id="KW-1003">Cell membrane</keyword>
<dbReference type="PANTHER" id="PTHR43134:SF1">
    <property type="entry name" value="SIGNAL RECOGNITION PARTICLE RECEPTOR SUBUNIT ALPHA"/>
    <property type="match status" value="1"/>
</dbReference>
<dbReference type="Proteomes" id="UP000248598">
    <property type="component" value="Chromosome 1"/>
</dbReference>
<sequence>MFNLFNKLFNRKAETPPNTEKEPEQVQAASAPETAPAVANENVQAALSAETEVAQENTADEVPQAEAESTETAEENVQAALNAETEVAQENTVEAEPMRHSWATPVVEEVKETVQSAEQWAEDMAHAVAEKVDELEMRAEILAEETSESVSHWAQGMAHAVEEKLDELEMRAEILVDEAKEAVVESVQTLEHALEGENALPEPELLPEEPVAPEAEESLGWTARLARGLSKSRNQMAKSLAGVFGGGKIDEDLYEELETVLITSDMGIEATEQLMNEVRNRVSLKGLKDGAELRSALKDAIYDLLKPLDQPLVLPDNGQPFVIMMAGINGAGKTTSIGKLAKYFQSQGKSVMLAAGDTFRAAAREQLQEWGARNNVTVISQEKGDSAAVCFDAVEAAKARKIDVVLADTAGRLPTQLHLMEEIKKVKRVLQKSMPDAPHEIMVVLDANIGQNAVNQVVAFDDALGVTGLIVTKLDGTAKGGVLAALASSRAIPVRYIGVGESIDDLRPFNAKAFVDALLDEWSA</sequence>
<dbReference type="FunFam" id="3.40.50.300:FF:000053">
    <property type="entry name" value="Signal recognition particle receptor FtsY"/>
    <property type="match status" value="1"/>
</dbReference>
<reference evidence="14 15" key="1">
    <citation type="submission" date="2018-06" db="EMBL/GenBank/DDBJ databases">
        <authorList>
            <consortium name="Pathogen Informatics"/>
            <person name="Doyle S."/>
        </authorList>
    </citation>
    <scope>NUCLEOTIDE SEQUENCE [LARGE SCALE GENOMIC DNA]</scope>
    <source>
        <strain evidence="14 15">NCTC10529</strain>
    </source>
</reference>
<dbReference type="SUPFAM" id="SSF47364">
    <property type="entry name" value="Domain of the SRP/SRP receptor G-proteins"/>
    <property type="match status" value="1"/>
</dbReference>
<dbReference type="GeneID" id="93261809"/>
<evidence type="ECO:0000256" key="4">
    <source>
        <dbReference type="ARBA" id="ARBA00022801"/>
    </source>
</evidence>
<gene>
    <name evidence="10 14" type="primary">ftsY</name>
    <name evidence="14" type="ORF">NCTC10529_00495</name>
</gene>
<feature type="binding site" evidence="10">
    <location>
        <begin position="472"/>
        <end position="475"/>
    </location>
    <ligand>
        <name>GTP</name>
        <dbReference type="ChEBI" id="CHEBI:37565"/>
    </ligand>
</feature>
<feature type="compositionally biased region" description="Low complexity" evidence="12">
    <location>
        <begin position="28"/>
        <end position="39"/>
    </location>
</feature>
<keyword evidence="3 10" id="KW-0547">Nucleotide-binding</keyword>
<feature type="region of interest" description="Disordered" evidence="12">
    <location>
        <begin position="1"/>
        <end position="39"/>
    </location>
</feature>
<dbReference type="HAMAP" id="MF_00920">
    <property type="entry name" value="FtsY"/>
    <property type="match status" value="1"/>
</dbReference>
<dbReference type="SMART" id="SM00962">
    <property type="entry name" value="SRP54"/>
    <property type="match status" value="1"/>
</dbReference>
<dbReference type="CDD" id="cd17874">
    <property type="entry name" value="FtsY"/>
    <property type="match status" value="1"/>
</dbReference>
<dbReference type="EC" id="3.6.5.4" evidence="10"/>
<feature type="compositionally biased region" description="Basic and acidic residues" evidence="12">
    <location>
        <begin position="11"/>
        <end position="24"/>
    </location>
</feature>
<dbReference type="InterPro" id="IPR000897">
    <property type="entry name" value="SRP54_GTPase_dom"/>
</dbReference>
<comment type="function">
    <text evidence="9 10">Involved in targeting and insertion of nascent membrane proteins into the cytoplasmic membrane. Acts as a receptor for the complex formed by the signal recognition particle (SRP) and the ribosome-nascent chain (RNC). Interaction with SRP-RNC leads to the transfer of the RNC complex to the Sec translocase for insertion into the membrane, the hydrolysis of GTP by both Ffh and FtsY, and the dissociation of the SRP-FtsY complex into the individual components.</text>
</comment>
<evidence type="ECO:0000313" key="14">
    <source>
        <dbReference type="EMBL" id="SQH24331.1"/>
    </source>
</evidence>
<keyword evidence="7 10" id="KW-0675">Receptor</keyword>
<evidence type="ECO:0000256" key="2">
    <source>
        <dbReference type="ARBA" id="ARBA00022490"/>
    </source>
</evidence>
<dbReference type="GO" id="GO:0005047">
    <property type="term" value="F:signal recognition particle binding"/>
    <property type="evidence" value="ECO:0007669"/>
    <property type="project" value="TreeGrafter"/>
</dbReference>
<evidence type="ECO:0000256" key="1">
    <source>
        <dbReference type="ARBA" id="ARBA00022475"/>
    </source>
</evidence>
<dbReference type="GO" id="GO:0005525">
    <property type="term" value="F:GTP binding"/>
    <property type="evidence" value="ECO:0007669"/>
    <property type="project" value="UniProtKB-UniRule"/>
</dbReference>
<dbReference type="GO" id="GO:0005737">
    <property type="term" value="C:cytoplasm"/>
    <property type="evidence" value="ECO:0007669"/>
    <property type="project" value="UniProtKB-SubCell"/>
</dbReference>
<dbReference type="Gene3D" id="1.20.120.140">
    <property type="entry name" value="Signal recognition particle SRP54, nucleotide-binding domain"/>
    <property type="match status" value="1"/>
</dbReference>
<evidence type="ECO:0000256" key="9">
    <source>
        <dbReference type="ARBA" id="ARBA00053570"/>
    </source>
</evidence>
<keyword evidence="14" id="KW-0132">Cell division</keyword>
<dbReference type="GO" id="GO:0051301">
    <property type="term" value="P:cell division"/>
    <property type="evidence" value="ECO:0007669"/>
    <property type="project" value="UniProtKB-KW"/>
</dbReference>
<dbReference type="Gene3D" id="3.40.50.300">
    <property type="entry name" value="P-loop containing nucleotide triphosphate hydrolases"/>
    <property type="match status" value="1"/>
</dbReference>
<dbReference type="InterPro" id="IPR013822">
    <property type="entry name" value="Signal_recog_particl_SRP54_hlx"/>
</dbReference>
<comment type="similarity">
    <text evidence="10">Belongs to the GTP-binding SRP family. FtsY subfamily.</text>
</comment>
<comment type="subcellular location">
    <subcellularLocation>
        <location evidence="10">Cell membrane</location>
        <topology evidence="10">Peripheral membrane protein</topology>
        <orientation evidence="10">Cytoplasmic side</orientation>
    </subcellularLocation>
    <subcellularLocation>
        <location evidence="10">Cytoplasm</location>
    </subcellularLocation>
</comment>
<feature type="coiled-coil region" evidence="11">
    <location>
        <begin position="125"/>
        <end position="185"/>
    </location>
</feature>
<evidence type="ECO:0000259" key="13">
    <source>
        <dbReference type="PROSITE" id="PS00300"/>
    </source>
</evidence>
<dbReference type="PROSITE" id="PS00300">
    <property type="entry name" value="SRP54"/>
    <property type="match status" value="1"/>
</dbReference>
<evidence type="ECO:0000256" key="8">
    <source>
        <dbReference type="ARBA" id="ARBA00048027"/>
    </source>
</evidence>
<dbReference type="NCBIfam" id="TIGR00064">
    <property type="entry name" value="ftsY"/>
    <property type="match status" value="1"/>
</dbReference>
<dbReference type="InterPro" id="IPR003593">
    <property type="entry name" value="AAA+_ATPase"/>
</dbReference>
<dbReference type="AlphaFoldDB" id="A0AAX2J1M4"/>
<dbReference type="Pfam" id="PF00448">
    <property type="entry name" value="SRP54"/>
    <property type="match status" value="1"/>
</dbReference>
<keyword evidence="14" id="KW-0131">Cell cycle</keyword>
<keyword evidence="5 10" id="KW-0342">GTP-binding</keyword>
<dbReference type="RefSeq" id="WP_071461635.1">
    <property type="nucleotide sequence ID" value="NZ_CP091518.1"/>
</dbReference>